<reference evidence="3" key="1">
    <citation type="submission" date="2021-04" db="EMBL/GenBank/DDBJ databases">
        <authorList>
            <consortium name="Molecular Ecology Group"/>
        </authorList>
    </citation>
    <scope>NUCLEOTIDE SEQUENCE</scope>
</reference>
<keyword evidence="1" id="KW-1133">Transmembrane helix</keyword>
<dbReference type="OrthoDB" id="2506647at2759"/>
<protein>
    <submittedName>
        <fullName evidence="3">Uncharacterized protein</fullName>
    </submittedName>
</protein>
<dbReference type="Gene3D" id="3.90.280.10">
    <property type="entry name" value="PEBP-like"/>
    <property type="match status" value="2"/>
</dbReference>
<dbReference type="InterPro" id="IPR036610">
    <property type="entry name" value="PEBP-like_sf"/>
</dbReference>
<sequence>MRMTQGLVYLLCCVVLAAHTAAQNTNACYSNETNCLSEFRQLLRDTDRFWFGSSFERNCPPSLQNSMECSNPNTTQKSILSRLLGLNDTDPTVMEIAHNISLANITYTVPAGNYTACGQDYDVPALNGHLVDPLIVTRASLWSLSFRPGVTWTPKTQDNLAILVIWDPGNFFNHGLYINCVNGSIDTGEVVTPYLGPLNPLLRVNTYIFAVYEQTNRIDINAARRFIPSRGSWQPATFIANFTSPNNSYPTHAGVLTILADPYSIQKIYDRFYLANNCPRLVSQLDAFHTVIRVSNLTVPWSDNTTTTSLYNNGTYLTSLTTNIEVRYSADDFSVESCCSNYSLTRGSTLVNPFSSRTLRPGNVRVKPVVQLTPMKIGTSEGIAGDTYTLFLVDVAAALAPGALNPVYVTHWLVTNIRNADVVRGDEVAPYFGPNPFSPNESRPYMFLLFRQPVPMLNNTVFSTFCPNGTLRCRTQLKPVLDAWNLTELVGVTWFLAEQDAFARYRLYSLLNVAKDTACKGVPGYADPCPQTCPGKSNNGASHRTGYFFTVFLFFGLVIYYYILI</sequence>
<keyword evidence="1" id="KW-0812">Transmembrane</keyword>
<evidence type="ECO:0000256" key="2">
    <source>
        <dbReference type="SAM" id="SignalP"/>
    </source>
</evidence>
<organism evidence="3 4">
    <name type="scientific">Candidula unifasciata</name>
    <dbReference type="NCBI Taxonomy" id="100452"/>
    <lineage>
        <taxon>Eukaryota</taxon>
        <taxon>Metazoa</taxon>
        <taxon>Spiralia</taxon>
        <taxon>Lophotrochozoa</taxon>
        <taxon>Mollusca</taxon>
        <taxon>Gastropoda</taxon>
        <taxon>Heterobranchia</taxon>
        <taxon>Euthyneura</taxon>
        <taxon>Panpulmonata</taxon>
        <taxon>Eupulmonata</taxon>
        <taxon>Stylommatophora</taxon>
        <taxon>Helicina</taxon>
        <taxon>Helicoidea</taxon>
        <taxon>Geomitridae</taxon>
        <taxon>Candidula</taxon>
    </lineage>
</organism>
<dbReference type="PANTHER" id="PTHR11362:SF82">
    <property type="entry name" value="PHOSPHATIDYLETHANOLAMINE-BINDING PROTEIN 4"/>
    <property type="match status" value="1"/>
</dbReference>
<dbReference type="InterPro" id="IPR035810">
    <property type="entry name" value="PEBP_euk"/>
</dbReference>
<keyword evidence="1" id="KW-0472">Membrane</keyword>
<evidence type="ECO:0000313" key="4">
    <source>
        <dbReference type="Proteomes" id="UP000678393"/>
    </source>
</evidence>
<feature type="chain" id="PRO_5035921942" evidence="2">
    <location>
        <begin position="23"/>
        <end position="565"/>
    </location>
</feature>
<keyword evidence="2" id="KW-0732">Signal</keyword>
<feature type="transmembrane region" description="Helical" evidence="1">
    <location>
        <begin position="546"/>
        <end position="564"/>
    </location>
</feature>
<proteinExistence type="predicted"/>
<evidence type="ECO:0000313" key="3">
    <source>
        <dbReference type="EMBL" id="CAG5132659.1"/>
    </source>
</evidence>
<accession>A0A8S3ZT17</accession>
<evidence type="ECO:0000256" key="1">
    <source>
        <dbReference type="SAM" id="Phobius"/>
    </source>
</evidence>
<dbReference type="AlphaFoldDB" id="A0A8S3ZT17"/>
<dbReference type="PANTHER" id="PTHR11362">
    <property type="entry name" value="PHOSPHATIDYLETHANOLAMINE-BINDING PROTEIN"/>
    <property type="match status" value="1"/>
</dbReference>
<dbReference type="SUPFAM" id="SSF49777">
    <property type="entry name" value="PEBP-like"/>
    <property type="match status" value="2"/>
</dbReference>
<keyword evidence="4" id="KW-1185">Reference proteome</keyword>
<feature type="signal peptide" evidence="2">
    <location>
        <begin position="1"/>
        <end position="22"/>
    </location>
</feature>
<dbReference type="Proteomes" id="UP000678393">
    <property type="component" value="Unassembled WGS sequence"/>
</dbReference>
<dbReference type="EMBL" id="CAJHNH020005556">
    <property type="protein sequence ID" value="CAG5132659.1"/>
    <property type="molecule type" value="Genomic_DNA"/>
</dbReference>
<gene>
    <name evidence="3" type="ORF">CUNI_LOCUS18217</name>
</gene>
<name>A0A8S3ZT17_9EUPU</name>
<comment type="caution">
    <text evidence="3">The sequence shown here is derived from an EMBL/GenBank/DDBJ whole genome shotgun (WGS) entry which is preliminary data.</text>
</comment>